<reference evidence="10" key="2">
    <citation type="submission" date="2025-08" db="UniProtKB">
        <authorList>
            <consortium name="Ensembl"/>
        </authorList>
    </citation>
    <scope>IDENTIFICATION</scope>
</reference>
<dbReference type="InterPro" id="IPR001699">
    <property type="entry name" value="TF_T-box"/>
</dbReference>
<feature type="region of interest" description="Disordered" evidence="8">
    <location>
        <begin position="1"/>
        <end position="61"/>
    </location>
</feature>
<comment type="caution">
    <text evidence="7">Lacks conserved residue(s) required for the propagation of feature annotation.</text>
</comment>
<dbReference type="GO" id="GO:0005634">
    <property type="term" value="C:nucleus"/>
    <property type="evidence" value="ECO:0007669"/>
    <property type="project" value="UniProtKB-SubCell"/>
</dbReference>
<evidence type="ECO:0000256" key="4">
    <source>
        <dbReference type="ARBA" id="ARBA00023125"/>
    </source>
</evidence>
<feature type="compositionally biased region" description="Pro residues" evidence="8">
    <location>
        <begin position="315"/>
        <end position="327"/>
    </location>
</feature>
<comment type="subcellular location">
    <subcellularLocation>
        <location evidence="1 7">Nucleus</location>
    </subcellularLocation>
</comment>
<evidence type="ECO:0000256" key="2">
    <source>
        <dbReference type="ARBA" id="ARBA00022473"/>
    </source>
</evidence>
<dbReference type="PANTHER" id="PTHR11267">
    <property type="entry name" value="T-BOX PROTEIN-RELATED"/>
    <property type="match status" value="1"/>
</dbReference>
<dbReference type="InterPro" id="IPR036960">
    <property type="entry name" value="T-box_sf"/>
</dbReference>
<dbReference type="GO" id="GO:0000785">
    <property type="term" value="C:chromatin"/>
    <property type="evidence" value="ECO:0007669"/>
    <property type="project" value="TreeGrafter"/>
</dbReference>
<feature type="compositionally biased region" description="Gly residues" evidence="8">
    <location>
        <begin position="1"/>
        <end position="14"/>
    </location>
</feature>
<proteinExistence type="predicted"/>
<dbReference type="Proteomes" id="UP000472272">
    <property type="component" value="Chromosome 16"/>
</dbReference>
<feature type="compositionally biased region" description="Basic and acidic residues" evidence="8">
    <location>
        <begin position="583"/>
        <end position="599"/>
    </location>
</feature>
<dbReference type="Pfam" id="PF00907">
    <property type="entry name" value="T-box"/>
    <property type="match status" value="1"/>
</dbReference>
<keyword evidence="2" id="KW-0217">Developmental protein</keyword>
<dbReference type="AlphaFoldDB" id="A0A670JM94"/>
<keyword evidence="5" id="KW-0804">Transcription</keyword>
<dbReference type="PROSITE" id="PS50252">
    <property type="entry name" value="TBOX_3"/>
    <property type="match status" value="1"/>
</dbReference>
<evidence type="ECO:0000256" key="8">
    <source>
        <dbReference type="SAM" id="MobiDB-lite"/>
    </source>
</evidence>
<dbReference type="PROSITE" id="PS01283">
    <property type="entry name" value="TBOX_1"/>
    <property type="match status" value="1"/>
</dbReference>
<evidence type="ECO:0000313" key="10">
    <source>
        <dbReference type="Ensembl" id="ENSPMRP00000024594.1"/>
    </source>
</evidence>
<dbReference type="InterPro" id="IPR008967">
    <property type="entry name" value="p53-like_TF_DNA-bd_sf"/>
</dbReference>
<dbReference type="SUPFAM" id="SSF81995">
    <property type="entry name" value="beta-sandwich domain of Sec23/24"/>
    <property type="match status" value="1"/>
</dbReference>
<feature type="compositionally biased region" description="Polar residues" evidence="8">
    <location>
        <begin position="573"/>
        <end position="582"/>
    </location>
</feature>
<organism evidence="10 11">
    <name type="scientific">Podarcis muralis</name>
    <name type="common">Wall lizard</name>
    <name type="synonym">Lacerta muralis</name>
    <dbReference type="NCBI Taxonomy" id="64176"/>
    <lineage>
        <taxon>Eukaryota</taxon>
        <taxon>Metazoa</taxon>
        <taxon>Chordata</taxon>
        <taxon>Craniata</taxon>
        <taxon>Vertebrata</taxon>
        <taxon>Euteleostomi</taxon>
        <taxon>Lepidosauria</taxon>
        <taxon>Squamata</taxon>
        <taxon>Bifurcata</taxon>
        <taxon>Unidentata</taxon>
        <taxon>Episquamata</taxon>
        <taxon>Laterata</taxon>
        <taxon>Lacertibaenia</taxon>
        <taxon>Lacertidae</taxon>
        <taxon>Podarcis</taxon>
    </lineage>
</organism>
<dbReference type="GO" id="GO:0000981">
    <property type="term" value="F:DNA-binding transcription factor activity, RNA polymerase II-specific"/>
    <property type="evidence" value="ECO:0007669"/>
    <property type="project" value="TreeGrafter"/>
</dbReference>
<keyword evidence="6 7" id="KW-0539">Nucleus</keyword>
<feature type="compositionally biased region" description="Gly residues" evidence="8">
    <location>
        <begin position="332"/>
        <end position="342"/>
    </location>
</feature>
<evidence type="ECO:0000259" key="9">
    <source>
        <dbReference type="PROSITE" id="PS50252"/>
    </source>
</evidence>
<accession>A0A670JM94</accession>
<evidence type="ECO:0000256" key="6">
    <source>
        <dbReference type="ARBA" id="ARBA00023242"/>
    </source>
</evidence>
<name>A0A670JM94_PODMU</name>
<dbReference type="GO" id="GO:0045893">
    <property type="term" value="P:positive regulation of DNA-templated transcription"/>
    <property type="evidence" value="ECO:0007669"/>
    <property type="project" value="InterPro"/>
</dbReference>
<dbReference type="SMART" id="SM00425">
    <property type="entry name" value="TBOX"/>
    <property type="match status" value="1"/>
</dbReference>
<feature type="region of interest" description="Disordered" evidence="8">
    <location>
        <begin position="571"/>
        <end position="607"/>
    </location>
</feature>
<evidence type="ECO:0000313" key="11">
    <source>
        <dbReference type="Proteomes" id="UP000472272"/>
    </source>
</evidence>
<reference evidence="10" key="3">
    <citation type="submission" date="2025-09" db="UniProtKB">
        <authorList>
            <consortium name="Ensembl"/>
        </authorList>
    </citation>
    <scope>IDENTIFICATION</scope>
</reference>
<keyword evidence="4 7" id="KW-0238">DNA-binding</keyword>
<feature type="domain" description="T-box" evidence="9">
    <location>
        <begin position="364"/>
        <end position="547"/>
    </location>
</feature>
<gene>
    <name evidence="10" type="primary">TBX1</name>
</gene>
<dbReference type="GeneTree" id="ENSGT00940000154816"/>
<dbReference type="PANTHER" id="PTHR11267:SF104">
    <property type="entry name" value="T-BOX TRANSCRIPTION FACTOR TBX1"/>
    <property type="match status" value="1"/>
</dbReference>
<dbReference type="PROSITE" id="PS01264">
    <property type="entry name" value="TBOX_2"/>
    <property type="match status" value="1"/>
</dbReference>
<dbReference type="GO" id="GO:0001708">
    <property type="term" value="P:cell fate specification"/>
    <property type="evidence" value="ECO:0007669"/>
    <property type="project" value="TreeGrafter"/>
</dbReference>
<dbReference type="OMA" id="CKMHYST"/>
<keyword evidence="11" id="KW-1185">Reference proteome</keyword>
<protein>
    <submittedName>
        <fullName evidence="10">T-box transcription factor 1</fullName>
    </submittedName>
</protein>
<evidence type="ECO:0000256" key="7">
    <source>
        <dbReference type="PROSITE-ProRule" id="PRU00201"/>
    </source>
</evidence>
<sequence>MRGAGGGEQAGGGTRWQRRRRGDFGLGQGARSHFPPAGRRERRWVAGKGGGREGPGQRREGWGSRFGNFLRLLLFPQQFLPPGRRGAPAMRAARVPASWPWRADLPDGRAVSTRARRFLCPPMDDASPLSPKANAFSIASLISAAEREGKGGGDQDDDDNDEEEVAVAALDSEPSAAAAAVGGGLRRPYSPSAAAAAAARRRMHFSAVTRDMEAISSPWLTQLSHFCDVAAFTANSLSSLNASAAAAAGYHHLSPSPGDPYGQHEPPHYEPCSAQQQQQHPPPQPPPPPAPQHHHASQQQQQQLGYAFPGGSGANPPPPPPPPPPGSDTPESGGGGGGGGGSAPASAKAPVKKNPKVANVNVQLEMKALWDEFNQLGTEMIVTKAGRRMFPTFQVKIFGMDPMADYMLLMDFVPVDDKRYRYAFHSSSWLVAGKADPATPGRVHYHPDSPARGAQWMKQIVSFDKLKLTNNLLDDNGHIILNSMHRYQPRFHVVYVDPRKDSEKYAEENYKTFVFEETRFTAVTAYQNHRITQLKIASNPFAKGFRDCDPEDWPRNHRPGALPLMSAFARSRNPVSSPVHQNGTEKDVAESRREYERDAAGGTPLHADPAHQQLMSRVLSPALPVPGGGGLVPLTSPAGSRPSPPHHELRLEPSTSEPLHHHPYKHPVSAYDHYLGAKSRPAPYPLPSIRGHSYHHHHHHMNSAAAAAAAAAAANMYSTAGAPTSYDYGPR</sequence>
<dbReference type="InterPro" id="IPR046360">
    <property type="entry name" value="T-box_DNA-bd"/>
</dbReference>
<reference evidence="10 11" key="1">
    <citation type="journal article" date="2019" name="Proc. Natl. Acad. Sci. U.S.A.">
        <title>Regulatory changes in pterin and carotenoid genes underlie balanced color polymorphisms in the wall lizard.</title>
        <authorList>
            <person name="Andrade P."/>
            <person name="Pinho C."/>
            <person name="Perez I de Lanuza G."/>
            <person name="Afonso S."/>
            <person name="Brejcha J."/>
            <person name="Rubin C.J."/>
            <person name="Wallerman O."/>
            <person name="Pereira P."/>
            <person name="Sabatino S.J."/>
            <person name="Bellati A."/>
            <person name="Pellitteri-Rosa D."/>
            <person name="Bosakova Z."/>
            <person name="Bunikis I."/>
            <person name="Carretero M.A."/>
            <person name="Feiner N."/>
            <person name="Marsik P."/>
            <person name="Pauperio F."/>
            <person name="Salvi D."/>
            <person name="Soler L."/>
            <person name="While G.M."/>
            <person name="Uller T."/>
            <person name="Font E."/>
            <person name="Andersson L."/>
            <person name="Carneiro M."/>
        </authorList>
    </citation>
    <scope>NUCLEOTIDE SEQUENCE</scope>
</reference>
<dbReference type="SUPFAM" id="SSF49417">
    <property type="entry name" value="p53-like transcription factors"/>
    <property type="match status" value="1"/>
</dbReference>
<dbReference type="GO" id="GO:0000978">
    <property type="term" value="F:RNA polymerase II cis-regulatory region sequence-specific DNA binding"/>
    <property type="evidence" value="ECO:0007669"/>
    <property type="project" value="InterPro"/>
</dbReference>
<dbReference type="PRINTS" id="PR00937">
    <property type="entry name" value="TBOX"/>
</dbReference>
<feature type="compositionally biased region" description="Pro residues" evidence="8">
    <location>
        <begin position="280"/>
        <end position="291"/>
    </location>
</feature>
<dbReference type="Gene3D" id="2.60.40.820">
    <property type="entry name" value="Transcription factor, T-box"/>
    <property type="match status" value="1"/>
</dbReference>
<dbReference type="FunFam" id="2.60.40.820:FF:000006">
    <property type="entry name" value="T-box transcription factor"/>
    <property type="match status" value="1"/>
</dbReference>
<dbReference type="GO" id="GO:0009653">
    <property type="term" value="P:anatomical structure morphogenesis"/>
    <property type="evidence" value="ECO:0007669"/>
    <property type="project" value="UniProtKB-ARBA"/>
</dbReference>
<dbReference type="CDD" id="cd20187">
    <property type="entry name" value="T-box_TBX1_10-like"/>
    <property type="match status" value="1"/>
</dbReference>
<feature type="region of interest" description="Disordered" evidence="8">
    <location>
        <begin position="620"/>
        <end position="665"/>
    </location>
</feature>
<evidence type="ECO:0000256" key="3">
    <source>
        <dbReference type="ARBA" id="ARBA00023015"/>
    </source>
</evidence>
<keyword evidence="3" id="KW-0805">Transcription regulation</keyword>
<feature type="region of interest" description="Disordered" evidence="8">
    <location>
        <begin position="251"/>
        <end position="353"/>
    </location>
</feature>
<dbReference type="Ensembl" id="ENSPMRT00000026095.1">
    <property type="protein sequence ID" value="ENSPMRP00000024594.1"/>
    <property type="gene ID" value="ENSPMRG00000015885.1"/>
</dbReference>
<evidence type="ECO:0000256" key="1">
    <source>
        <dbReference type="ARBA" id="ARBA00004123"/>
    </source>
</evidence>
<dbReference type="InterPro" id="IPR018186">
    <property type="entry name" value="TF_T-box_CS"/>
</dbReference>
<evidence type="ECO:0000256" key="5">
    <source>
        <dbReference type="ARBA" id="ARBA00023163"/>
    </source>
</evidence>